<organism evidence="1">
    <name type="scientific">Cryptomonas curvata</name>
    <dbReference type="NCBI Taxonomy" id="233186"/>
    <lineage>
        <taxon>Eukaryota</taxon>
        <taxon>Cryptophyceae</taxon>
        <taxon>Cryptomonadales</taxon>
        <taxon>Cryptomonadaceae</taxon>
        <taxon>Cryptomonas</taxon>
    </lineage>
</organism>
<sequence length="190" mass="21461">MSAGQYSTSPINELAMKGQSAPLAKRYGVSPKTIRDIWNRRTWAYVTIQLWCLEQPDIGEVHASGPSSFQLDGIEYRKNRGRPKGSRDKKPRTRASFWKGATFKNHCEQVNQNRGAVATQAPAKKFSEALAIDSERLADDTLYDAMSFEQPHIKLEETQHLRLENEIGWSDSAAIATGATDPFHDDWAHW</sequence>
<evidence type="ECO:0000313" key="1">
    <source>
        <dbReference type="EMBL" id="CAD8629324.1"/>
    </source>
</evidence>
<proteinExistence type="predicted"/>
<dbReference type="AlphaFoldDB" id="A0A7S0M491"/>
<protein>
    <submittedName>
        <fullName evidence="1">Uncharacterized protein</fullName>
    </submittedName>
</protein>
<accession>A0A7S0M491</accession>
<dbReference type="EMBL" id="HBEZ01012711">
    <property type="protein sequence ID" value="CAD8629324.1"/>
    <property type="molecule type" value="Transcribed_RNA"/>
</dbReference>
<gene>
    <name evidence="1" type="ORF">CCUR1050_LOCUS7003</name>
</gene>
<reference evidence="1" key="1">
    <citation type="submission" date="2021-01" db="EMBL/GenBank/DDBJ databases">
        <authorList>
            <person name="Corre E."/>
            <person name="Pelletier E."/>
            <person name="Niang G."/>
            <person name="Scheremetjew M."/>
            <person name="Finn R."/>
            <person name="Kale V."/>
            <person name="Holt S."/>
            <person name="Cochrane G."/>
            <person name="Meng A."/>
            <person name="Brown T."/>
            <person name="Cohen L."/>
        </authorList>
    </citation>
    <scope>NUCLEOTIDE SEQUENCE</scope>
    <source>
        <strain evidence="1">CCAP979/52</strain>
    </source>
</reference>
<name>A0A7S0M491_9CRYP</name>